<organism evidence="1 2">
    <name type="scientific">Tianweitania aestuarii</name>
    <dbReference type="NCBI Taxonomy" id="2814886"/>
    <lineage>
        <taxon>Bacteria</taxon>
        <taxon>Pseudomonadati</taxon>
        <taxon>Pseudomonadota</taxon>
        <taxon>Alphaproteobacteria</taxon>
        <taxon>Hyphomicrobiales</taxon>
        <taxon>Phyllobacteriaceae</taxon>
        <taxon>Tianweitania</taxon>
    </lineage>
</organism>
<gene>
    <name evidence="1" type="ORF">JYU29_01505</name>
</gene>
<dbReference type="EMBL" id="JAFMNX010000001">
    <property type="protein sequence ID" value="MBS9719359.1"/>
    <property type="molecule type" value="Genomic_DNA"/>
</dbReference>
<accession>A0ABS5RQV2</accession>
<dbReference type="InterPro" id="IPR025427">
    <property type="entry name" value="DUF4160"/>
</dbReference>
<protein>
    <submittedName>
        <fullName evidence="1">DUF4160 domain-containing protein</fullName>
    </submittedName>
</protein>
<reference evidence="1 2" key="1">
    <citation type="submission" date="2021-03" db="EMBL/GenBank/DDBJ databases">
        <title>Tianweitania aestuarii sp. nov., isolated from a tidal flat.</title>
        <authorList>
            <person name="Park S."/>
            <person name="Yoon J.-H."/>
        </authorList>
    </citation>
    <scope>NUCLEOTIDE SEQUENCE [LARGE SCALE GENOMIC DNA]</scope>
    <source>
        <strain evidence="1 2">BSSL-BM11</strain>
    </source>
</reference>
<dbReference type="Proteomes" id="UP001297272">
    <property type="component" value="Unassembled WGS sequence"/>
</dbReference>
<keyword evidence="2" id="KW-1185">Reference proteome</keyword>
<comment type="caution">
    <text evidence="1">The sequence shown here is derived from an EMBL/GenBank/DDBJ whole genome shotgun (WGS) entry which is preliminary data.</text>
</comment>
<sequence>MPVVFRHKGFRFLFYSNEGDPREPMHVHALKDGLDAKFWLWPEVSVAYNDGYSARTLRELIELITHRRQLIASEWNAFFGESN</sequence>
<evidence type="ECO:0000313" key="1">
    <source>
        <dbReference type="EMBL" id="MBS9719359.1"/>
    </source>
</evidence>
<name>A0ABS5RQV2_9HYPH</name>
<proteinExistence type="predicted"/>
<evidence type="ECO:0000313" key="2">
    <source>
        <dbReference type="Proteomes" id="UP001297272"/>
    </source>
</evidence>
<dbReference type="RefSeq" id="WP_213983017.1">
    <property type="nucleotide sequence ID" value="NZ_JAFMNX010000001.1"/>
</dbReference>
<dbReference type="Pfam" id="PF13711">
    <property type="entry name" value="DUF4160"/>
    <property type="match status" value="1"/>
</dbReference>